<evidence type="ECO:0000313" key="3">
    <source>
        <dbReference type="Proteomes" id="UP000800235"/>
    </source>
</evidence>
<name>A0A9P4NTW2_9PEZI</name>
<evidence type="ECO:0000256" key="1">
    <source>
        <dbReference type="SAM" id="Phobius"/>
    </source>
</evidence>
<evidence type="ECO:0000313" key="2">
    <source>
        <dbReference type="EMBL" id="KAF2431204.1"/>
    </source>
</evidence>
<gene>
    <name evidence="2" type="ORF">EJ08DRAFT_649019</name>
</gene>
<dbReference type="Proteomes" id="UP000800235">
    <property type="component" value="Unassembled WGS sequence"/>
</dbReference>
<protein>
    <submittedName>
        <fullName evidence="2">Uncharacterized protein</fullName>
    </submittedName>
</protein>
<keyword evidence="1" id="KW-1133">Transmembrane helix</keyword>
<comment type="caution">
    <text evidence="2">The sequence shown here is derived from an EMBL/GenBank/DDBJ whole genome shotgun (WGS) entry which is preliminary data.</text>
</comment>
<keyword evidence="3" id="KW-1185">Reference proteome</keyword>
<proteinExistence type="predicted"/>
<keyword evidence="1" id="KW-0812">Transmembrane</keyword>
<dbReference type="AlphaFoldDB" id="A0A9P4NTW2"/>
<feature type="transmembrane region" description="Helical" evidence="1">
    <location>
        <begin position="80"/>
        <end position="100"/>
    </location>
</feature>
<reference evidence="2" key="1">
    <citation type="journal article" date="2020" name="Stud. Mycol.">
        <title>101 Dothideomycetes genomes: a test case for predicting lifestyles and emergence of pathogens.</title>
        <authorList>
            <person name="Haridas S."/>
            <person name="Albert R."/>
            <person name="Binder M."/>
            <person name="Bloem J."/>
            <person name="Labutti K."/>
            <person name="Salamov A."/>
            <person name="Andreopoulos B."/>
            <person name="Baker S."/>
            <person name="Barry K."/>
            <person name="Bills G."/>
            <person name="Bluhm B."/>
            <person name="Cannon C."/>
            <person name="Castanera R."/>
            <person name="Culley D."/>
            <person name="Daum C."/>
            <person name="Ezra D."/>
            <person name="Gonzalez J."/>
            <person name="Henrissat B."/>
            <person name="Kuo A."/>
            <person name="Liang C."/>
            <person name="Lipzen A."/>
            <person name="Lutzoni F."/>
            <person name="Magnuson J."/>
            <person name="Mondo S."/>
            <person name="Nolan M."/>
            <person name="Ohm R."/>
            <person name="Pangilinan J."/>
            <person name="Park H.-J."/>
            <person name="Ramirez L."/>
            <person name="Alfaro M."/>
            <person name="Sun H."/>
            <person name="Tritt A."/>
            <person name="Yoshinaga Y."/>
            <person name="Zwiers L.-H."/>
            <person name="Turgeon B."/>
            <person name="Goodwin S."/>
            <person name="Spatafora J."/>
            <person name="Crous P."/>
            <person name="Grigoriev I."/>
        </authorList>
    </citation>
    <scope>NUCLEOTIDE SEQUENCE</scope>
    <source>
        <strain evidence="2">CBS 130266</strain>
    </source>
</reference>
<organism evidence="2 3">
    <name type="scientific">Tothia fuscella</name>
    <dbReference type="NCBI Taxonomy" id="1048955"/>
    <lineage>
        <taxon>Eukaryota</taxon>
        <taxon>Fungi</taxon>
        <taxon>Dikarya</taxon>
        <taxon>Ascomycota</taxon>
        <taxon>Pezizomycotina</taxon>
        <taxon>Dothideomycetes</taxon>
        <taxon>Pleosporomycetidae</taxon>
        <taxon>Venturiales</taxon>
        <taxon>Cylindrosympodiaceae</taxon>
        <taxon>Tothia</taxon>
    </lineage>
</organism>
<dbReference type="EMBL" id="MU007033">
    <property type="protein sequence ID" value="KAF2431204.1"/>
    <property type="molecule type" value="Genomic_DNA"/>
</dbReference>
<keyword evidence="1" id="KW-0472">Membrane</keyword>
<feature type="transmembrane region" description="Helical" evidence="1">
    <location>
        <begin position="46"/>
        <end position="74"/>
    </location>
</feature>
<sequence length="102" mass="11368">MPGFSRDAYVWRDETICVRFLPCNLSEGELPSRKVKELKMCHIGRLSITVVLQCTIQLSLLLLHCVFACLSPAIPTTMVMHVEACSYATACFVSLSYVAIIL</sequence>
<accession>A0A9P4NTW2</accession>